<proteinExistence type="predicted"/>
<sequence>MRNTSRNSLSDLQVLIWDRDGHRGHILQRHLHQNLAKRSMRTSLTLILMMSGTPNLLRRGQRAPARLHLCVMTVSMMQDYLKHLLRNFHILKSANHKA</sequence>
<organism evidence="1">
    <name type="scientific">Arundo donax</name>
    <name type="common">Giant reed</name>
    <name type="synonym">Donax arundinaceus</name>
    <dbReference type="NCBI Taxonomy" id="35708"/>
    <lineage>
        <taxon>Eukaryota</taxon>
        <taxon>Viridiplantae</taxon>
        <taxon>Streptophyta</taxon>
        <taxon>Embryophyta</taxon>
        <taxon>Tracheophyta</taxon>
        <taxon>Spermatophyta</taxon>
        <taxon>Magnoliopsida</taxon>
        <taxon>Liliopsida</taxon>
        <taxon>Poales</taxon>
        <taxon>Poaceae</taxon>
        <taxon>PACMAD clade</taxon>
        <taxon>Arundinoideae</taxon>
        <taxon>Arundineae</taxon>
        <taxon>Arundo</taxon>
    </lineage>
</organism>
<protein>
    <submittedName>
        <fullName evidence="1">Uncharacterized protein</fullName>
    </submittedName>
</protein>
<dbReference type="AlphaFoldDB" id="A0A0A9HPE1"/>
<reference evidence="1" key="2">
    <citation type="journal article" date="2015" name="Data Brief">
        <title>Shoot transcriptome of the giant reed, Arundo donax.</title>
        <authorList>
            <person name="Barrero R.A."/>
            <person name="Guerrero F.D."/>
            <person name="Moolhuijzen P."/>
            <person name="Goolsby J.A."/>
            <person name="Tidwell J."/>
            <person name="Bellgard S.E."/>
            <person name="Bellgard M.I."/>
        </authorList>
    </citation>
    <scope>NUCLEOTIDE SEQUENCE</scope>
    <source>
        <tissue evidence="1">Shoot tissue taken approximately 20 cm above the soil surface</tissue>
    </source>
</reference>
<evidence type="ECO:0000313" key="1">
    <source>
        <dbReference type="EMBL" id="JAE37689.1"/>
    </source>
</evidence>
<name>A0A0A9HPE1_ARUDO</name>
<reference evidence="1" key="1">
    <citation type="submission" date="2014-09" db="EMBL/GenBank/DDBJ databases">
        <authorList>
            <person name="Magalhaes I.L.F."/>
            <person name="Oliveira U."/>
            <person name="Santos F.R."/>
            <person name="Vidigal T.H.D.A."/>
            <person name="Brescovit A.D."/>
            <person name="Santos A.J."/>
        </authorList>
    </citation>
    <scope>NUCLEOTIDE SEQUENCE</scope>
    <source>
        <tissue evidence="1">Shoot tissue taken approximately 20 cm above the soil surface</tissue>
    </source>
</reference>
<accession>A0A0A9HPE1</accession>
<dbReference type="EMBL" id="GBRH01160207">
    <property type="protein sequence ID" value="JAE37689.1"/>
    <property type="molecule type" value="Transcribed_RNA"/>
</dbReference>